<dbReference type="Proteomes" id="UP000543908">
    <property type="component" value="Unassembled WGS sequence"/>
</dbReference>
<evidence type="ECO:0000313" key="3">
    <source>
        <dbReference type="EMBL" id="NWN61701.1"/>
    </source>
</evidence>
<protein>
    <submittedName>
        <fullName evidence="3">Glycosyltransferase family 2 protein</fullName>
    </submittedName>
</protein>
<evidence type="ECO:0000313" key="4">
    <source>
        <dbReference type="Proteomes" id="UP000543908"/>
    </source>
</evidence>
<dbReference type="GO" id="GO:0016758">
    <property type="term" value="F:hexosyltransferase activity"/>
    <property type="evidence" value="ECO:0007669"/>
    <property type="project" value="UniProtKB-ARBA"/>
</dbReference>
<evidence type="ECO:0000256" key="1">
    <source>
        <dbReference type="ARBA" id="ARBA00022519"/>
    </source>
</evidence>
<keyword evidence="1" id="KW-1003">Cell membrane</keyword>
<dbReference type="PANTHER" id="PTHR22916">
    <property type="entry name" value="GLYCOSYLTRANSFERASE"/>
    <property type="match status" value="1"/>
</dbReference>
<evidence type="ECO:0000259" key="2">
    <source>
        <dbReference type="Pfam" id="PF00535"/>
    </source>
</evidence>
<dbReference type="RefSeq" id="WP_058424493.1">
    <property type="nucleotide sequence ID" value="NZ_JABUHS010000078.1"/>
</dbReference>
<dbReference type="SUPFAM" id="SSF53448">
    <property type="entry name" value="Nucleotide-diphospho-sugar transferases"/>
    <property type="match status" value="1"/>
</dbReference>
<accession>A0A7Y8UTK7</accession>
<reference evidence="3 4" key="1">
    <citation type="submission" date="2020-05" db="EMBL/GenBank/DDBJ databases">
        <title>Onion-isolated Pseudomonas sp.</title>
        <authorList>
            <person name="Fujikawa T."/>
            <person name="Sawada H."/>
        </authorList>
    </citation>
    <scope>NUCLEOTIDE SEQUENCE [LARGE SCALE GENOMIC DNA]</scope>
    <source>
        <strain evidence="3 4">MAFF 301512</strain>
    </source>
</reference>
<keyword evidence="1" id="KW-0997">Cell inner membrane</keyword>
<dbReference type="PANTHER" id="PTHR22916:SF3">
    <property type="entry name" value="UDP-GLCNAC:BETAGAL BETA-1,3-N-ACETYLGLUCOSAMINYLTRANSFERASE-LIKE PROTEIN 1"/>
    <property type="match status" value="1"/>
</dbReference>
<dbReference type="InterPro" id="IPR029044">
    <property type="entry name" value="Nucleotide-diphossugar_trans"/>
</dbReference>
<organism evidence="3 4">
    <name type="scientific">Pseudomonas allii</name>
    <dbReference type="NCBI Taxonomy" id="2740531"/>
    <lineage>
        <taxon>Bacteria</taxon>
        <taxon>Pseudomonadati</taxon>
        <taxon>Pseudomonadota</taxon>
        <taxon>Gammaproteobacteria</taxon>
        <taxon>Pseudomonadales</taxon>
        <taxon>Pseudomonadaceae</taxon>
        <taxon>Pseudomonas</taxon>
    </lineage>
</organism>
<dbReference type="EMBL" id="JABUHS010000078">
    <property type="protein sequence ID" value="NWN61701.1"/>
    <property type="molecule type" value="Genomic_DNA"/>
</dbReference>
<sequence length="327" mass="36998">MSLQPNPLLSIALPTYNRADFLDCSLAEHIPVLRQHNIQIFISDNASTDDTAIVVDKWKAEYPLLHYSRNSENLGADLNFQNALMLSTTEYTWLLGDTSKIHANDIETVLNLLSTDKTYDAVLVNLVGKINIPNTTYQDASTLLEDLGGLMSCMSCLIYNKSMIANANFPRYTDSNFIQTGIIFESIARRPFMIHWLHQVSITSLENKRLSKTSWAHTDKIFKIGLTSWVNFILSLPVSYSLASKLTACTRFGEVSGAFTIKGMISLRSRGLLNYRVYREYRKVLRLAINYPSWIVMAISVFPQPLLKALIELHLRRTHNTPSSPSD</sequence>
<proteinExistence type="predicted"/>
<dbReference type="AlphaFoldDB" id="A0A7Y8UTK7"/>
<dbReference type="Pfam" id="PF00535">
    <property type="entry name" value="Glycos_transf_2"/>
    <property type="match status" value="1"/>
</dbReference>
<keyword evidence="1" id="KW-0472">Membrane</keyword>
<gene>
    <name evidence="3" type="ORF">HT123_11370</name>
</gene>
<name>A0A7Y8UTK7_9PSED</name>
<dbReference type="InterPro" id="IPR001173">
    <property type="entry name" value="Glyco_trans_2-like"/>
</dbReference>
<keyword evidence="3" id="KW-0808">Transferase</keyword>
<comment type="caution">
    <text evidence="3">The sequence shown here is derived from an EMBL/GenBank/DDBJ whole genome shotgun (WGS) entry which is preliminary data.</text>
</comment>
<dbReference type="Gene3D" id="3.90.550.10">
    <property type="entry name" value="Spore Coat Polysaccharide Biosynthesis Protein SpsA, Chain A"/>
    <property type="match status" value="1"/>
</dbReference>
<feature type="domain" description="Glycosyltransferase 2-like" evidence="2">
    <location>
        <begin position="10"/>
        <end position="132"/>
    </location>
</feature>